<comment type="caution">
    <text evidence="2">The sequence shown here is derived from an EMBL/GenBank/DDBJ whole genome shotgun (WGS) entry which is preliminary data.</text>
</comment>
<dbReference type="Proteomes" id="UP000703038">
    <property type="component" value="Unassembled WGS sequence"/>
</dbReference>
<evidence type="ECO:0000256" key="1">
    <source>
        <dbReference type="SAM" id="Phobius"/>
    </source>
</evidence>
<keyword evidence="1" id="KW-1133">Transmembrane helix</keyword>
<name>A0ABS2KYA7_9NOCA</name>
<dbReference type="EMBL" id="JAFBBK010000001">
    <property type="protein sequence ID" value="MBM7416913.1"/>
    <property type="molecule type" value="Genomic_DNA"/>
</dbReference>
<dbReference type="RefSeq" id="WP_204869613.1">
    <property type="nucleotide sequence ID" value="NZ_JAFBBK010000001.1"/>
</dbReference>
<feature type="transmembrane region" description="Helical" evidence="1">
    <location>
        <begin position="156"/>
        <end position="177"/>
    </location>
</feature>
<accession>A0ABS2KYA7</accession>
<proteinExistence type="predicted"/>
<gene>
    <name evidence="2" type="ORF">JOE42_003646</name>
</gene>
<keyword evidence="1" id="KW-0472">Membrane</keyword>
<sequence length="179" mass="18533">MSTPGIVGSLYRRVTTRKAGVLPPHRATRRLSAYVYGNVLVMTVVVAASPSSIANGTAALLVIGTTLTTFLAHIFADAVAAGTVDDDSVDWREELRDSLPIASSGVAPSLLLALAWLEVLPGALAQGLAGGLVTLRIASIPVVAERLRGRGLSFRLVLAGLATAVLAAVVVVVKVYLTH</sequence>
<reference evidence="2 3" key="1">
    <citation type="submission" date="2021-01" db="EMBL/GenBank/DDBJ databases">
        <title>Genomics of switchgrass bacterial isolates.</title>
        <authorList>
            <person name="Shade A."/>
        </authorList>
    </citation>
    <scope>NUCLEOTIDE SEQUENCE [LARGE SCALE GENOMIC DNA]</scope>
    <source>
        <strain evidence="2 3">PvP111</strain>
    </source>
</reference>
<feature type="transmembrane region" description="Helical" evidence="1">
    <location>
        <begin position="59"/>
        <end position="79"/>
    </location>
</feature>
<evidence type="ECO:0000313" key="3">
    <source>
        <dbReference type="Proteomes" id="UP000703038"/>
    </source>
</evidence>
<feature type="transmembrane region" description="Helical" evidence="1">
    <location>
        <begin position="33"/>
        <end position="53"/>
    </location>
</feature>
<organism evidence="2 3">
    <name type="scientific">Rhodococcoides corynebacterioides</name>
    <dbReference type="NCBI Taxonomy" id="53972"/>
    <lineage>
        <taxon>Bacteria</taxon>
        <taxon>Bacillati</taxon>
        <taxon>Actinomycetota</taxon>
        <taxon>Actinomycetes</taxon>
        <taxon>Mycobacteriales</taxon>
        <taxon>Nocardiaceae</taxon>
        <taxon>Rhodococcoides</taxon>
    </lineage>
</organism>
<evidence type="ECO:0000313" key="2">
    <source>
        <dbReference type="EMBL" id="MBM7416913.1"/>
    </source>
</evidence>
<protein>
    <submittedName>
        <fullName evidence="2">Uncharacterized protein</fullName>
    </submittedName>
</protein>
<keyword evidence="3" id="KW-1185">Reference proteome</keyword>
<keyword evidence="1" id="KW-0812">Transmembrane</keyword>
<feature type="transmembrane region" description="Helical" evidence="1">
    <location>
        <begin position="123"/>
        <end position="144"/>
    </location>
</feature>